<dbReference type="AlphaFoldDB" id="A0A3M7TX63"/>
<name>A0A3M7TX63_9BACI</name>
<accession>A0A3M7TX63</accession>
<sequence>MVEASFLGEGVFCLLFVSNSDEFSLKVPEVCINDGKFFINGGKVCIKCPKFSINRKKFSIKIRQLFIWWIRKGDIINPATFIVYLPDIS</sequence>
<comment type="caution">
    <text evidence="1">The sequence shown here is derived from an EMBL/GenBank/DDBJ whole genome shotgun (WGS) entry which is preliminary data.</text>
</comment>
<keyword evidence="2" id="KW-1185">Reference proteome</keyword>
<evidence type="ECO:0000313" key="1">
    <source>
        <dbReference type="EMBL" id="RNA70210.1"/>
    </source>
</evidence>
<organism evidence="1 2">
    <name type="scientific">Alteribacter keqinensis</name>
    <dbReference type="NCBI Taxonomy" id="2483800"/>
    <lineage>
        <taxon>Bacteria</taxon>
        <taxon>Bacillati</taxon>
        <taxon>Bacillota</taxon>
        <taxon>Bacilli</taxon>
        <taxon>Bacillales</taxon>
        <taxon>Bacillaceae</taxon>
        <taxon>Alteribacter</taxon>
    </lineage>
</organism>
<reference evidence="1 2" key="1">
    <citation type="submission" date="2018-10" db="EMBL/GenBank/DDBJ databases">
        <title>Bacillus Keqinensis sp. nov., a moderately halophilic bacterium isolated from a saline-alkaline lake.</title>
        <authorList>
            <person name="Wang H."/>
        </authorList>
    </citation>
    <scope>NUCLEOTIDE SEQUENCE [LARGE SCALE GENOMIC DNA]</scope>
    <source>
        <strain evidence="1 2">KQ-3</strain>
    </source>
</reference>
<protein>
    <submittedName>
        <fullName evidence="1">Uncharacterized protein</fullName>
    </submittedName>
</protein>
<proteinExistence type="predicted"/>
<evidence type="ECO:0000313" key="2">
    <source>
        <dbReference type="Proteomes" id="UP000278746"/>
    </source>
</evidence>
<gene>
    <name evidence="1" type="ORF">EBO34_09865</name>
</gene>
<dbReference type="Proteomes" id="UP000278746">
    <property type="component" value="Unassembled WGS sequence"/>
</dbReference>
<dbReference type="EMBL" id="RHIB01000001">
    <property type="protein sequence ID" value="RNA70210.1"/>
    <property type="molecule type" value="Genomic_DNA"/>
</dbReference>